<reference evidence="2 3" key="1">
    <citation type="journal article" date="2004" name="Int. J. Syst. Evol. Microbiol.">
        <title>Kaistella koreensis gen. nov., sp. nov., a novel member of the Chryseobacterium-Bergeyella-Riemerella branch.</title>
        <authorList>
            <person name="Kim M.K."/>
            <person name="Im W.T."/>
            <person name="Shin Y.K."/>
            <person name="Lim J.H."/>
            <person name="Kim S.H."/>
            <person name="Lee B.C."/>
            <person name="Park M.Y."/>
            <person name="Lee K.Y."/>
            <person name="Lee S.T."/>
        </authorList>
    </citation>
    <scope>NUCLEOTIDE SEQUENCE [LARGE SCALE GENOMIC DNA]</scope>
    <source>
        <strain evidence="2 3">CCUG 49689</strain>
    </source>
</reference>
<organism evidence="2 3">
    <name type="scientific">Chryseobacterium koreense CCUG 49689</name>
    <dbReference type="NCBI Taxonomy" id="1304281"/>
    <lineage>
        <taxon>Bacteria</taxon>
        <taxon>Pseudomonadati</taxon>
        <taxon>Bacteroidota</taxon>
        <taxon>Flavobacteriia</taxon>
        <taxon>Flavobacteriales</taxon>
        <taxon>Weeksellaceae</taxon>
        <taxon>Chryseobacterium group</taxon>
        <taxon>Chryseobacterium</taxon>
    </lineage>
</organism>
<dbReference type="STRING" id="1304281.ACM44_07125"/>
<dbReference type="SUPFAM" id="SSF56935">
    <property type="entry name" value="Porins"/>
    <property type="match status" value="1"/>
</dbReference>
<dbReference type="PATRIC" id="fig|1304281.5.peg.1527"/>
<dbReference type="AlphaFoldDB" id="A0A0J7LQS1"/>
<evidence type="ECO:0000313" key="2">
    <source>
        <dbReference type="EMBL" id="KMQ71385.1"/>
    </source>
</evidence>
<keyword evidence="1" id="KW-0732">Signal</keyword>
<keyword evidence="3" id="KW-1185">Reference proteome</keyword>
<evidence type="ECO:0008006" key="4">
    <source>
        <dbReference type="Google" id="ProtNLM"/>
    </source>
</evidence>
<dbReference type="OrthoDB" id="603275at2"/>
<dbReference type="InterPro" id="IPR008969">
    <property type="entry name" value="CarboxyPept-like_regulatory"/>
</dbReference>
<dbReference type="EMBL" id="LFNG01000008">
    <property type="protein sequence ID" value="KMQ71385.1"/>
    <property type="molecule type" value="Genomic_DNA"/>
</dbReference>
<dbReference type="RefSeq" id="WP_048499346.1">
    <property type="nucleotide sequence ID" value="NZ_LFNG01000008.1"/>
</dbReference>
<dbReference type="SUPFAM" id="SSF49464">
    <property type="entry name" value="Carboxypeptidase regulatory domain-like"/>
    <property type="match status" value="1"/>
</dbReference>
<evidence type="ECO:0000256" key="1">
    <source>
        <dbReference type="SAM" id="SignalP"/>
    </source>
</evidence>
<evidence type="ECO:0000313" key="3">
    <source>
        <dbReference type="Proteomes" id="UP000035900"/>
    </source>
</evidence>
<accession>A0A0J7LQS1</accession>
<feature type="chain" id="PRO_5005290982" description="TonB-dependent receptor" evidence="1">
    <location>
        <begin position="19"/>
        <end position="895"/>
    </location>
</feature>
<comment type="caution">
    <text evidence="2">The sequence shown here is derived from an EMBL/GenBank/DDBJ whole genome shotgun (WGS) entry which is preliminary data.</text>
</comment>
<name>A0A0J7LQS1_9FLAO</name>
<dbReference type="Proteomes" id="UP000035900">
    <property type="component" value="Unassembled WGS sequence"/>
</dbReference>
<proteinExistence type="predicted"/>
<protein>
    <recommendedName>
        <fullName evidence="4">TonB-dependent receptor</fullName>
    </recommendedName>
</protein>
<sequence>MNKLFLFFFFSISAFSLAQTVITGKVSDDGGQPIPSASVTVEEPGKDAILAFSITNSKGEYKVTFTSNEPNIELKIKAFNQKSILRTVKNQNQSIDFKMDSDATEIKEVKLKSKIITKKGDTISYDLKAFESKSDRTLADVLKKLPGVEVNKDGSILYQGEPINKFYVNGKDLMEGGYGTINNSLPKDAVQKVEVMENHQPVKILQDKVPSQNAAINVKLKKTVTMTGRGEVGAGFDPLLWNVKLTPMFFGQKNQWVVNYKANNNGETVEKEGNLLAFGNRFEGRRVQAAQTSWISVESADTPNLPEKRYLMNNVHFFSANVLTNPFKNKEWELKASASYSNNTVSRDSYFETVYSPSNIFPDGLTVSQDISNKFHTNSSKAELIFSKNAKKGFFKNTTTWNGFWNADRADASRISETGTKTGAEAIESPTGSFQNSLSTIIPWKEKLVNFMSYLNFKNDRQTLNVNPGSYSYNANSFPEADHYEQLQQNIGLRTVEVNHSASVGFTYKKWTLTPEVGLNLSFNNMNSLLSGSNSGSFNSLGDTFRNDLHWNQLQPYSQIGFNYKNNALNFNLTLPMNFYGIDYQDEVRNVSREISKTVFEPSMFLSYDFASFFKIWAFGNINYNFGNFGSLYGGYLLTNPLNVSIRNSALPENINRSIGSRLEYRNPLNNLFFNVGYSFNNSTNNLIANRTISGNGNAVEMIAFKNSPVSQNERAEIGKYFPKFKSNISTSFTNRDSNSFSMLFGAVQESKNNGQTFGFKFNNTYFSWMSLDYNISMSWNQNKNLTTNTQFKTSGWNHNLALFVYPFENHTIGFNWDDVSSKTLNESYRNAFYDLSYQYTWAKKKIDFELKWLNIADKKLYEVIAVDAATNSISRTAINIRPSQVMFTVKFNFK</sequence>
<feature type="signal peptide" evidence="1">
    <location>
        <begin position="1"/>
        <end position="18"/>
    </location>
</feature>
<gene>
    <name evidence="2" type="ORF">ACM44_07125</name>
</gene>
<dbReference type="Gene3D" id="2.60.40.1120">
    <property type="entry name" value="Carboxypeptidase-like, regulatory domain"/>
    <property type="match status" value="1"/>
</dbReference>